<accession>B9XAR2</accession>
<keyword evidence="3 6" id="KW-0812">Transmembrane</keyword>
<feature type="transmembrane region" description="Helical" evidence="6">
    <location>
        <begin position="129"/>
        <end position="150"/>
    </location>
</feature>
<keyword evidence="2" id="KW-1003">Cell membrane</keyword>
<keyword evidence="5 6" id="KW-0472">Membrane</keyword>
<dbReference type="AlphaFoldDB" id="B9XAR2"/>
<dbReference type="STRING" id="320771.Cflav_PD5732"/>
<evidence type="ECO:0000256" key="2">
    <source>
        <dbReference type="ARBA" id="ARBA00022475"/>
    </source>
</evidence>
<sequence length="161" mass="17684">MKPYQGTPKVTRSWIARAFTAIEDIVYVGLGLLLGATAIVLLVSGIVSFCESLVAGTFPGTAISLLDRILLILLIVELLYTVQVSFREHALLPEPFLLVGLIAAIRRVLVLTAEFGHVPELTEQMFRSFFLELAVLTGLILTVTISLVLVRRRNPEPAERA</sequence>
<evidence type="ECO:0000256" key="4">
    <source>
        <dbReference type="ARBA" id="ARBA00022989"/>
    </source>
</evidence>
<name>B9XAR2_PEDPL</name>
<dbReference type="RefSeq" id="WP_007412910.1">
    <property type="nucleotide sequence ID" value="NZ_ABOX02000002.1"/>
</dbReference>
<dbReference type="EMBL" id="ABOX02000002">
    <property type="protein sequence ID" value="EEF63097.1"/>
    <property type="molecule type" value="Genomic_DNA"/>
</dbReference>
<keyword evidence="8" id="KW-1185">Reference proteome</keyword>
<evidence type="ECO:0008006" key="9">
    <source>
        <dbReference type="Google" id="ProtNLM"/>
    </source>
</evidence>
<protein>
    <recommendedName>
        <fullName evidence="9">Phosphate-starvation-inducible E-like protein</fullName>
    </recommendedName>
</protein>
<dbReference type="OrthoDB" id="7992784at2"/>
<dbReference type="InterPro" id="IPR020948">
    <property type="entry name" value="P_starv_induced_PsiE-like"/>
</dbReference>
<proteinExistence type="predicted"/>
<evidence type="ECO:0000313" key="8">
    <source>
        <dbReference type="Proteomes" id="UP000003688"/>
    </source>
</evidence>
<evidence type="ECO:0000256" key="6">
    <source>
        <dbReference type="SAM" id="Phobius"/>
    </source>
</evidence>
<dbReference type="Pfam" id="PF06146">
    <property type="entry name" value="PsiE"/>
    <property type="match status" value="1"/>
</dbReference>
<evidence type="ECO:0000256" key="1">
    <source>
        <dbReference type="ARBA" id="ARBA00004651"/>
    </source>
</evidence>
<feature type="transmembrane region" description="Helical" evidence="6">
    <location>
        <begin position="61"/>
        <end position="80"/>
    </location>
</feature>
<comment type="caution">
    <text evidence="7">The sequence shown here is derived from an EMBL/GenBank/DDBJ whole genome shotgun (WGS) entry which is preliminary data.</text>
</comment>
<keyword evidence="4 6" id="KW-1133">Transmembrane helix</keyword>
<dbReference type="GO" id="GO:0005886">
    <property type="term" value="C:plasma membrane"/>
    <property type="evidence" value="ECO:0007669"/>
    <property type="project" value="UniProtKB-SubCell"/>
</dbReference>
<organism evidence="7 8">
    <name type="scientific">Pedosphaera parvula (strain Ellin514)</name>
    <dbReference type="NCBI Taxonomy" id="320771"/>
    <lineage>
        <taxon>Bacteria</taxon>
        <taxon>Pseudomonadati</taxon>
        <taxon>Verrucomicrobiota</taxon>
        <taxon>Pedosphaerae</taxon>
        <taxon>Pedosphaerales</taxon>
        <taxon>Pedosphaeraceae</taxon>
        <taxon>Pedosphaera</taxon>
    </lineage>
</organism>
<dbReference type="Proteomes" id="UP000003688">
    <property type="component" value="Unassembled WGS sequence"/>
</dbReference>
<reference evidence="7 8" key="1">
    <citation type="journal article" date="2011" name="J. Bacteriol.">
        <title>Genome sequence of 'Pedosphaera parvula' Ellin514, an aerobic Verrucomicrobial isolate from pasture soil.</title>
        <authorList>
            <person name="Kant R."/>
            <person name="van Passel M.W."/>
            <person name="Sangwan P."/>
            <person name="Palva A."/>
            <person name="Lucas S."/>
            <person name="Copeland A."/>
            <person name="Lapidus A."/>
            <person name="Glavina Del Rio T."/>
            <person name="Dalin E."/>
            <person name="Tice H."/>
            <person name="Bruce D."/>
            <person name="Goodwin L."/>
            <person name="Pitluck S."/>
            <person name="Chertkov O."/>
            <person name="Larimer F.W."/>
            <person name="Land M.L."/>
            <person name="Hauser L."/>
            <person name="Brettin T.S."/>
            <person name="Detter J.C."/>
            <person name="Han S."/>
            <person name="de Vos W.M."/>
            <person name="Janssen P.H."/>
            <person name="Smidt H."/>
        </authorList>
    </citation>
    <scope>NUCLEOTIDE SEQUENCE [LARGE SCALE GENOMIC DNA]</scope>
    <source>
        <strain evidence="7 8">Ellin514</strain>
    </source>
</reference>
<evidence type="ECO:0000256" key="3">
    <source>
        <dbReference type="ARBA" id="ARBA00022692"/>
    </source>
</evidence>
<comment type="subcellular location">
    <subcellularLocation>
        <location evidence="1">Cell membrane</location>
        <topology evidence="1">Multi-pass membrane protein</topology>
    </subcellularLocation>
</comment>
<feature type="transmembrane region" description="Helical" evidence="6">
    <location>
        <begin position="25"/>
        <end position="49"/>
    </location>
</feature>
<feature type="transmembrane region" description="Helical" evidence="6">
    <location>
        <begin position="92"/>
        <end position="109"/>
    </location>
</feature>
<gene>
    <name evidence="7" type="ORF">Cflav_PD5732</name>
</gene>
<evidence type="ECO:0000256" key="5">
    <source>
        <dbReference type="ARBA" id="ARBA00023136"/>
    </source>
</evidence>
<evidence type="ECO:0000313" key="7">
    <source>
        <dbReference type="EMBL" id="EEF63097.1"/>
    </source>
</evidence>